<proteinExistence type="predicted"/>
<evidence type="ECO:0000313" key="3">
    <source>
        <dbReference type="Proteomes" id="UP000011591"/>
    </source>
</evidence>
<comment type="caution">
    <text evidence="2">The sequence shown here is derived from an EMBL/GenBank/DDBJ whole genome shotgun (WGS) entry which is preliminary data.</text>
</comment>
<name>M0AXL2_9EURY</name>
<dbReference type="Proteomes" id="UP000011591">
    <property type="component" value="Unassembled WGS sequence"/>
</dbReference>
<dbReference type="AlphaFoldDB" id="M0AXL2"/>
<reference evidence="2 3" key="1">
    <citation type="journal article" date="2014" name="PLoS Genet.">
        <title>Phylogenetically driven sequencing of extremely halophilic archaea reveals strategies for static and dynamic osmo-response.</title>
        <authorList>
            <person name="Becker E.A."/>
            <person name="Seitzer P.M."/>
            <person name="Tritt A."/>
            <person name="Larsen D."/>
            <person name="Krusor M."/>
            <person name="Yao A.I."/>
            <person name="Wu D."/>
            <person name="Madern D."/>
            <person name="Eisen J.A."/>
            <person name="Darling A.E."/>
            <person name="Facciotti M.T."/>
        </authorList>
    </citation>
    <scope>NUCLEOTIDE SEQUENCE [LARGE SCALE GENOMIC DNA]</scope>
    <source>
        <strain evidence="2 3">DSM 13077</strain>
    </source>
</reference>
<sequence>MVLPRFAVVVLSLVVVSVIRDEYYAILAELLSATVVFGVGRVLRYGTSGTEETSPAQAFASTALVWCRGVAQFTPVRAYRPHHRSRPGWRHTAPDESDDARVSLSD</sequence>
<evidence type="ECO:0000313" key="2">
    <source>
        <dbReference type="EMBL" id="ELZ02154.1"/>
    </source>
</evidence>
<dbReference type="EMBL" id="AOIP01000040">
    <property type="protein sequence ID" value="ELZ02154.1"/>
    <property type="molecule type" value="Genomic_DNA"/>
</dbReference>
<evidence type="ECO:0000256" key="1">
    <source>
        <dbReference type="SAM" id="MobiDB-lite"/>
    </source>
</evidence>
<feature type="region of interest" description="Disordered" evidence="1">
    <location>
        <begin position="81"/>
        <end position="106"/>
    </location>
</feature>
<gene>
    <name evidence="2" type="ORF">C480_17517</name>
</gene>
<accession>M0AXL2</accession>
<organism evidence="2 3">
    <name type="scientific">Natrialba aegyptia DSM 13077</name>
    <dbReference type="NCBI Taxonomy" id="1227491"/>
    <lineage>
        <taxon>Archaea</taxon>
        <taxon>Methanobacteriati</taxon>
        <taxon>Methanobacteriota</taxon>
        <taxon>Stenosarchaea group</taxon>
        <taxon>Halobacteria</taxon>
        <taxon>Halobacteriales</taxon>
        <taxon>Natrialbaceae</taxon>
        <taxon>Natrialba</taxon>
    </lineage>
</organism>
<protein>
    <submittedName>
        <fullName evidence="2">Uncharacterized protein</fullName>
    </submittedName>
</protein>
<keyword evidence="3" id="KW-1185">Reference proteome</keyword>